<keyword evidence="2" id="KW-1185">Reference proteome</keyword>
<dbReference type="KEGG" id="ccro:CMC5_053710"/>
<dbReference type="Proteomes" id="UP000067626">
    <property type="component" value="Chromosome"/>
</dbReference>
<evidence type="ECO:0000313" key="1">
    <source>
        <dbReference type="EMBL" id="AKT41210.1"/>
    </source>
</evidence>
<dbReference type="AlphaFoldDB" id="A0A0K1EK19"/>
<accession>A0A0K1EK19</accession>
<dbReference type="STRING" id="52.CMC5_053710"/>
<proteinExistence type="predicted"/>
<dbReference type="OrthoDB" id="5387363at2"/>
<evidence type="ECO:0000313" key="2">
    <source>
        <dbReference type="Proteomes" id="UP000067626"/>
    </source>
</evidence>
<dbReference type="EMBL" id="CP012159">
    <property type="protein sequence ID" value="AKT41210.1"/>
    <property type="molecule type" value="Genomic_DNA"/>
</dbReference>
<name>A0A0K1EK19_CHOCO</name>
<dbReference type="RefSeq" id="WP_050433021.1">
    <property type="nucleotide sequence ID" value="NZ_CP012159.1"/>
</dbReference>
<sequence>MLIAAHHLIDRLRHPRTRADDLAALRRRFAAVRPPTQAEDEAAQELRRQRLALSAALSEVTSCGGCAKGHPLPAGQWQGGHCCSGRTEGVFTDDEVAALRFAGTSHFDLMPPHAAHAGCVFRGPTGCSLRPEHRPNICVRYLCRELEDELRERGQLSAVKALSAELGRAFKNFVRLRPQEGPEDGMDGFPLG</sequence>
<reference evidence="1 2" key="1">
    <citation type="submission" date="2015-07" db="EMBL/GenBank/DDBJ databases">
        <title>Genome analysis of myxobacterium Chondromyces crocatus Cm c5 reveals a high potential for natural compound synthesis and the genetic basis for the loss of fruiting body formation.</title>
        <authorList>
            <person name="Zaburannyi N."/>
            <person name="Bunk B."/>
            <person name="Maier J."/>
            <person name="Overmann J."/>
            <person name="Mueller R."/>
        </authorList>
    </citation>
    <scope>NUCLEOTIDE SEQUENCE [LARGE SCALE GENOMIC DNA]</scope>
    <source>
        <strain evidence="1 2">Cm c5</strain>
    </source>
</reference>
<gene>
    <name evidence="1" type="ORF">CMC5_053710</name>
</gene>
<protein>
    <submittedName>
        <fullName evidence="1">Uncharacterized protein</fullName>
    </submittedName>
</protein>
<organism evidence="1 2">
    <name type="scientific">Chondromyces crocatus</name>
    <dbReference type="NCBI Taxonomy" id="52"/>
    <lineage>
        <taxon>Bacteria</taxon>
        <taxon>Pseudomonadati</taxon>
        <taxon>Myxococcota</taxon>
        <taxon>Polyangia</taxon>
        <taxon>Polyangiales</taxon>
        <taxon>Polyangiaceae</taxon>
        <taxon>Chondromyces</taxon>
    </lineage>
</organism>